<dbReference type="GO" id="GO:0019843">
    <property type="term" value="F:rRNA binding"/>
    <property type="evidence" value="ECO:0007669"/>
    <property type="project" value="UniProtKB-UniRule"/>
</dbReference>
<dbReference type="InterPro" id="IPR005813">
    <property type="entry name" value="Ribosomal_bL20"/>
</dbReference>
<sequence length="113" mass="13234">MRIKRGQTKRQKHKKVLKAAKGYRLSYSKLYRRATEALLHAGQYSFAHRRKRAGQFRRQWIQRINAGLQPHDVKYSKFINSLSSNKIELNRKMLADLALNHADVFAEVVKAVK</sequence>
<keyword evidence="5 6" id="KW-0694">RNA-binding</keyword>
<accession>A0A955RJI0</accession>
<dbReference type="InterPro" id="IPR035566">
    <property type="entry name" value="Ribosomal_protein_bL20_C"/>
</dbReference>
<comment type="similarity">
    <text evidence="1 5 6">Belongs to the bacterial ribosomal protein bL20 family.</text>
</comment>
<dbReference type="Gene3D" id="1.10.1900.20">
    <property type="entry name" value="Ribosomal protein L20"/>
    <property type="match status" value="1"/>
</dbReference>
<evidence type="ECO:0000256" key="3">
    <source>
        <dbReference type="ARBA" id="ARBA00023274"/>
    </source>
</evidence>
<dbReference type="Proteomes" id="UP000783287">
    <property type="component" value="Unassembled WGS sequence"/>
</dbReference>
<organism evidence="7 8">
    <name type="scientific">Candidatus Dojkabacteria bacterium</name>
    <dbReference type="NCBI Taxonomy" id="2099670"/>
    <lineage>
        <taxon>Bacteria</taxon>
        <taxon>Candidatus Dojkabacteria</taxon>
    </lineage>
</organism>
<dbReference type="GO" id="GO:0006412">
    <property type="term" value="P:translation"/>
    <property type="evidence" value="ECO:0007669"/>
    <property type="project" value="InterPro"/>
</dbReference>
<dbReference type="HAMAP" id="MF_00382">
    <property type="entry name" value="Ribosomal_bL20"/>
    <property type="match status" value="1"/>
</dbReference>
<evidence type="ECO:0000256" key="2">
    <source>
        <dbReference type="ARBA" id="ARBA00022980"/>
    </source>
</evidence>
<dbReference type="GO" id="GO:1990904">
    <property type="term" value="C:ribonucleoprotein complex"/>
    <property type="evidence" value="ECO:0007669"/>
    <property type="project" value="UniProtKB-KW"/>
</dbReference>
<evidence type="ECO:0000313" key="7">
    <source>
        <dbReference type="EMBL" id="MCA9383817.1"/>
    </source>
</evidence>
<gene>
    <name evidence="5 7" type="primary">rplT</name>
    <name evidence="7" type="ORF">KC909_05645</name>
</gene>
<reference evidence="7" key="2">
    <citation type="journal article" date="2021" name="Microbiome">
        <title>Successional dynamics and alternative stable states in a saline activated sludge microbial community over 9 years.</title>
        <authorList>
            <person name="Wang Y."/>
            <person name="Ye J."/>
            <person name="Ju F."/>
            <person name="Liu L."/>
            <person name="Boyd J.A."/>
            <person name="Deng Y."/>
            <person name="Parks D.H."/>
            <person name="Jiang X."/>
            <person name="Yin X."/>
            <person name="Woodcroft B.J."/>
            <person name="Tyson G.W."/>
            <person name="Hugenholtz P."/>
            <person name="Polz M.F."/>
            <person name="Zhang T."/>
        </authorList>
    </citation>
    <scope>NUCLEOTIDE SEQUENCE</scope>
    <source>
        <strain evidence="7">HKST-UBA14</strain>
    </source>
</reference>
<dbReference type="NCBIfam" id="TIGR01032">
    <property type="entry name" value="rplT_bact"/>
    <property type="match status" value="1"/>
</dbReference>
<dbReference type="FunFam" id="1.10.1900.20:FF:000001">
    <property type="entry name" value="50S ribosomal protein L20"/>
    <property type="match status" value="1"/>
</dbReference>
<dbReference type="SUPFAM" id="SSF74731">
    <property type="entry name" value="Ribosomal protein L20"/>
    <property type="match status" value="1"/>
</dbReference>
<comment type="function">
    <text evidence="5 6">Binds directly to 23S ribosomal RNA and is necessary for the in vitro assembly process of the 50S ribosomal subunit. It is not involved in the protein synthesizing functions of that subunit.</text>
</comment>
<proteinExistence type="inferred from homology"/>
<reference evidence="7" key="1">
    <citation type="submission" date="2020-04" db="EMBL/GenBank/DDBJ databases">
        <authorList>
            <person name="Zhang T."/>
        </authorList>
    </citation>
    <scope>NUCLEOTIDE SEQUENCE</scope>
    <source>
        <strain evidence="7">HKST-UBA14</strain>
    </source>
</reference>
<dbReference type="GO" id="GO:0003735">
    <property type="term" value="F:structural constituent of ribosome"/>
    <property type="evidence" value="ECO:0007669"/>
    <property type="project" value="InterPro"/>
</dbReference>
<dbReference type="Pfam" id="PF00453">
    <property type="entry name" value="Ribosomal_L20"/>
    <property type="match status" value="1"/>
</dbReference>
<keyword evidence="2 5" id="KW-0689">Ribosomal protein</keyword>
<dbReference type="Gene3D" id="6.10.160.10">
    <property type="match status" value="1"/>
</dbReference>
<evidence type="ECO:0000313" key="8">
    <source>
        <dbReference type="Proteomes" id="UP000783287"/>
    </source>
</evidence>
<dbReference type="EMBL" id="JAGQLK010000144">
    <property type="protein sequence ID" value="MCA9383817.1"/>
    <property type="molecule type" value="Genomic_DNA"/>
</dbReference>
<keyword evidence="5 6" id="KW-0699">rRNA-binding</keyword>
<dbReference type="GO" id="GO:0000027">
    <property type="term" value="P:ribosomal large subunit assembly"/>
    <property type="evidence" value="ECO:0007669"/>
    <property type="project" value="UniProtKB-UniRule"/>
</dbReference>
<dbReference type="PRINTS" id="PR00062">
    <property type="entry name" value="RIBOSOMALL20"/>
</dbReference>
<dbReference type="GO" id="GO:0005840">
    <property type="term" value="C:ribosome"/>
    <property type="evidence" value="ECO:0007669"/>
    <property type="project" value="UniProtKB-KW"/>
</dbReference>
<protein>
    <recommendedName>
        <fullName evidence="4 5">Large ribosomal subunit protein bL20</fullName>
    </recommendedName>
</protein>
<evidence type="ECO:0000256" key="5">
    <source>
        <dbReference type="HAMAP-Rule" id="MF_00382"/>
    </source>
</evidence>
<evidence type="ECO:0000256" key="1">
    <source>
        <dbReference type="ARBA" id="ARBA00007698"/>
    </source>
</evidence>
<name>A0A955RJI0_9BACT</name>
<dbReference type="AlphaFoldDB" id="A0A955RJI0"/>
<comment type="caution">
    <text evidence="7">The sequence shown here is derived from an EMBL/GenBank/DDBJ whole genome shotgun (WGS) entry which is preliminary data.</text>
</comment>
<keyword evidence="3 5" id="KW-0687">Ribonucleoprotein</keyword>
<dbReference type="CDD" id="cd07026">
    <property type="entry name" value="Ribosomal_L20"/>
    <property type="match status" value="1"/>
</dbReference>
<evidence type="ECO:0000256" key="6">
    <source>
        <dbReference type="RuleBase" id="RU000560"/>
    </source>
</evidence>
<evidence type="ECO:0000256" key="4">
    <source>
        <dbReference type="ARBA" id="ARBA00035172"/>
    </source>
</evidence>
<dbReference type="PANTHER" id="PTHR10986">
    <property type="entry name" value="39S RIBOSOMAL PROTEIN L20"/>
    <property type="match status" value="1"/>
</dbReference>